<dbReference type="SUPFAM" id="SSF47413">
    <property type="entry name" value="lambda repressor-like DNA-binding domains"/>
    <property type="match status" value="1"/>
</dbReference>
<dbReference type="CDD" id="cd20009">
    <property type="entry name" value="PBP1_RafR-like"/>
    <property type="match status" value="1"/>
</dbReference>
<evidence type="ECO:0000313" key="5">
    <source>
        <dbReference type="EMBL" id="EAR50594.1"/>
    </source>
</evidence>
<dbReference type="InterPro" id="IPR000843">
    <property type="entry name" value="HTH_LacI"/>
</dbReference>
<dbReference type="GO" id="GO:0003700">
    <property type="term" value="F:DNA-binding transcription factor activity"/>
    <property type="evidence" value="ECO:0007669"/>
    <property type="project" value="TreeGrafter"/>
</dbReference>
<dbReference type="InterPro" id="IPR025997">
    <property type="entry name" value="SBP_2_dom"/>
</dbReference>
<comment type="caution">
    <text evidence="5">The sequence shown here is derived from an EMBL/GenBank/DDBJ whole genome shotgun (WGS) entry which is preliminary data.</text>
</comment>
<keyword evidence="2" id="KW-0238">DNA-binding</keyword>
<dbReference type="Pfam" id="PF13407">
    <property type="entry name" value="Peripla_BP_4"/>
    <property type="match status" value="1"/>
</dbReference>
<evidence type="ECO:0000256" key="3">
    <source>
        <dbReference type="ARBA" id="ARBA00023163"/>
    </source>
</evidence>
<dbReference type="SUPFAM" id="SSF53822">
    <property type="entry name" value="Periplasmic binding protein-like I"/>
    <property type="match status" value="1"/>
</dbReference>
<dbReference type="PANTHER" id="PTHR30146">
    <property type="entry name" value="LACI-RELATED TRANSCRIPTIONAL REPRESSOR"/>
    <property type="match status" value="1"/>
</dbReference>
<accession>Q2CD84</accession>
<reference evidence="5 6" key="1">
    <citation type="journal article" date="2010" name="J. Bacteriol.">
        <title>Genome sequences of Oceanicola granulosus HTCC2516(T) and Oceanicola batsensis HTCC2597(TDelta).</title>
        <authorList>
            <person name="Thrash J.C."/>
            <person name="Cho J.C."/>
            <person name="Vergin K.L."/>
            <person name="Giovannoni S.J."/>
        </authorList>
    </citation>
    <scope>NUCLEOTIDE SEQUENCE [LARGE SCALE GENOMIC DNA]</scope>
    <source>
        <strain evidence="6">ATCC BAA-861 / DSM 15982 / KCTC 12143 / HTCC2516</strain>
    </source>
</reference>
<sequence length="340" mass="36960">MSDKLSDDEAAGAPVKPTLKTIAELSGLAVPTVSRALNDAPDIGVRTKKLVREIADRIGYVPNRAGLRLRTGRTQVISLVISTEHEIMNHTARMISSIAGGLRGSQFHLNVTPYFPDEDPMKPVRYIVANRLADAVILNQTQPEDPRVAYLLEQGFPFATHGRTVWCDRHAYFDFDNEAYGRLAAERLIARGRRHITLLAPPLDQAYAQHMIAGATAAAEEVGAQLTVIEEASTNSPHEQIIDVITAHVRANRDTDGIVSSSASGAMAAVAALEAEGLRLGEDMDVCGKESLPILTLFRPQMIAIEEKVWEAGDFLARAAMQAILHPAKPPLQGLDIPTR</sequence>
<dbReference type="Gene3D" id="3.40.50.2300">
    <property type="match status" value="2"/>
</dbReference>
<dbReference type="AlphaFoldDB" id="Q2CD84"/>
<proteinExistence type="predicted"/>
<evidence type="ECO:0000256" key="2">
    <source>
        <dbReference type="ARBA" id="ARBA00023125"/>
    </source>
</evidence>
<dbReference type="eggNOG" id="COG1609">
    <property type="taxonomic scope" value="Bacteria"/>
</dbReference>
<dbReference type="OrthoDB" id="60111at2"/>
<keyword evidence="3" id="KW-0804">Transcription</keyword>
<keyword evidence="6" id="KW-1185">Reference proteome</keyword>
<gene>
    <name evidence="5" type="ORF">OG2516_12121</name>
</gene>
<dbReference type="RefSeq" id="WP_007255942.1">
    <property type="nucleotide sequence ID" value="NZ_CH724107.1"/>
</dbReference>
<dbReference type="HOGENOM" id="CLU_037628_6_1_5"/>
<dbReference type="PROSITE" id="PS50932">
    <property type="entry name" value="HTH_LACI_2"/>
    <property type="match status" value="1"/>
</dbReference>
<evidence type="ECO:0000259" key="4">
    <source>
        <dbReference type="PROSITE" id="PS50932"/>
    </source>
</evidence>
<keyword evidence="1" id="KW-0805">Transcription regulation</keyword>
<dbReference type="STRING" id="314256.OG2516_12121"/>
<dbReference type="PANTHER" id="PTHR30146:SF109">
    <property type="entry name" value="HTH-TYPE TRANSCRIPTIONAL REGULATOR GALS"/>
    <property type="match status" value="1"/>
</dbReference>
<dbReference type="Pfam" id="PF00356">
    <property type="entry name" value="LacI"/>
    <property type="match status" value="1"/>
</dbReference>
<protein>
    <submittedName>
        <fullName evidence="5">Transcription regulator</fullName>
    </submittedName>
</protein>
<dbReference type="GO" id="GO:0000976">
    <property type="term" value="F:transcription cis-regulatory region binding"/>
    <property type="evidence" value="ECO:0007669"/>
    <property type="project" value="TreeGrafter"/>
</dbReference>
<evidence type="ECO:0000256" key="1">
    <source>
        <dbReference type="ARBA" id="ARBA00023015"/>
    </source>
</evidence>
<organism evidence="5 6">
    <name type="scientific">Oceanicola granulosus (strain ATCC BAA-861 / DSM 15982 / KCTC 12143 / HTCC2516)</name>
    <dbReference type="NCBI Taxonomy" id="314256"/>
    <lineage>
        <taxon>Bacteria</taxon>
        <taxon>Pseudomonadati</taxon>
        <taxon>Pseudomonadota</taxon>
        <taxon>Alphaproteobacteria</taxon>
        <taxon>Rhodobacterales</taxon>
        <taxon>Roseobacteraceae</taxon>
        <taxon>Oceanicola</taxon>
    </lineage>
</organism>
<dbReference type="SMART" id="SM00354">
    <property type="entry name" value="HTH_LACI"/>
    <property type="match status" value="1"/>
</dbReference>
<name>Q2CD84_OCEGH</name>
<evidence type="ECO:0000313" key="6">
    <source>
        <dbReference type="Proteomes" id="UP000003635"/>
    </source>
</evidence>
<dbReference type="EMBL" id="AAOT01000025">
    <property type="protein sequence ID" value="EAR50594.1"/>
    <property type="molecule type" value="Genomic_DNA"/>
</dbReference>
<dbReference type="InterPro" id="IPR028082">
    <property type="entry name" value="Peripla_BP_I"/>
</dbReference>
<feature type="domain" description="HTH lacI-type" evidence="4">
    <location>
        <begin position="17"/>
        <end position="71"/>
    </location>
</feature>
<dbReference type="CDD" id="cd01392">
    <property type="entry name" value="HTH_LacI"/>
    <property type="match status" value="1"/>
</dbReference>
<dbReference type="Proteomes" id="UP000003635">
    <property type="component" value="Unassembled WGS sequence"/>
</dbReference>
<dbReference type="InterPro" id="IPR010982">
    <property type="entry name" value="Lambda_DNA-bd_dom_sf"/>
</dbReference>
<dbReference type="Gene3D" id="1.10.260.40">
    <property type="entry name" value="lambda repressor-like DNA-binding domains"/>
    <property type="match status" value="1"/>
</dbReference>